<evidence type="ECO:0000256" key="1">
    <source>
        <dbReference type="SAM" id="MobiDB-lite"/>
    </source>
</evidence>
<dbReference type="AlphaFoldDB" id="A0A3N9WZ39"/>
<evidence type="ECO:0000313" key="3">
    <source>
        <dbReference type="Proteomes" id="UP000282312"/>
    </source>
</evidence>
<protein>
    <submittedName>
        <fullName evidence="2">Uncharacterized protein</fullName>
    </submittedName>
</protein>
<sequence length="73" mass="7962">MVTLDETVRRLAADRDVLMDRTADRTEEELSAGYRVRPEPIRRGAVVGAGRSTGREVTVDGRAGAARHDRPGS</sequence>
<feature type="region of interest" description="Disordered" evidence="1">
    <location>
        <begin position="48"/>
        <end position="73"/>
    </location>
</feature>
<accession>A0A3N9WZ39</accession>
<name>A0A3N9WZ39_9ACTN</name>
<gene>
    <name evidence="2" type="ORF">DLJ59_05925</name>
</gene>
<keyword evidence="3" id="KW-1185">Reference proteome</keyword>
<comment type="caution">
    <text evidence="2">The sequence shown here is derived from an EMBL/GenBank/DDBJ whole genome shotgun (WGS) entry which is preliminary data.</text>
</comment>
<dbReference type="EMBL" id="QGSZ01000144">
    <property type="protein sequence ID" value="RQX06068.1"/>
    <property type="molecule type" value="Genomic_DNA"/>
</dbReference>
<organism evidence="2 3">
    <name type="scientific">Micromonospora inaquosa</name>
    <dbReference type="NCBI Taxonomy" id="2203716"/>
    <lineage>
        <taxon>Bacteria</taxon>
        <taxon>Bacillati</taxon>
        <taxon>Actinomycetota</taxon>
        <taxon>Actinomycetes</taxon>
        <taxon>Micromonosporales</taxon>
        <taxon>Micromonosporaceae</taxon>
        <taxon>Micromonospora</taxon>
    </lineage>
</organism>
<dbReference type="Proteomes" id="UP000282312">
    <property type="component" value="Unassembled WGS sequence"/>
</dbReference>
<reference evidence="2 3" key="1">
    <citation type="submission" date="2018-05" db="EMBL/GenBank/DDBJ databases">
        <title>Micromonospora from Atacama Desert.</title>
        <authorList>
            <person name="Carro L."/>
            <person name="Goodfellow M."/>
            <person name="Klenk H.-P."/>
        </authorList>
    </citation>
    <scope>NUCLEOTIDE SEQUENCE [LARGE SCALE GENOMIC DNA]</scope>
    <source>
        <strain evidence="2 3">LB39</strain>
    </source>
</reference>
<proteinExistence type="predicted"/>
<evidence type="ECO:0000313" key="2">
    <source>
        <dbReference type="EMBL" id="RQX06068.1"/>
    </source>
</evidence>